<dbReference type="Proteomes" id="UP001213623">
    <property type="component" value="Chromosome 1"/>
</dbReference>
<dbReference type="GO" id="GO:0003949">
    <property type="term" value="F:1-(5-phosphoribosyl)-5-[(5-phosphoribosylamino)methylideneamino]imidazole-4-carboxamide isomerase activity"/>
    <property type="evidence" value="ECO:0007669"/>
    <property type="project" value="UniProtKB-EC"/>
</dbReference>
<evidence type="ECO:0000256" key="9">
    <source>
        <dbReference type="ARBA" id="ARBA00030547"/>
    </source>
</evidence>
<dbReference type="Gene3D" id="3.20.20.70">
    <property type="entry name" value="Aldolase class I"/>
    <property type="match status" value="1"/>
</dbReference>
<name>A0AAF0J2K6_9BASI</name>
<dbReference type="GO" id="GO:0005737">
    <property type="term" value="C:cytoplasm"/>
    <property type="evidence" value="ECO:0007669"/>
    <property type="project" value="UniProtKB-SubCell"/>
</dbReference>
<dbReference type="EC" id="5.3.1.16" evidence="4 12"/>
<evidence type="ECO:0000256" key="4">
    <source>
        <dbReference type="ARBA" id="ARBA00012550"/>
    </source>
</evidence>
<evidence type="ECO:0000256" key="10">
    <source>
        <dbReference type="ARBA" id="ARBA00031376"/>
    </source>
</evidence>
<keyword evidence="8 12" id="KW-0413">Isomerase</keyword>
<organism evidence="13 14">
    <name type="scientific">Malassezia nana</name>
    <dbReference type="NCBI Taxonomy" id="180528"/>
    <lineage>
        <taxon>Eukaryota</taxon>
        <taxon>Fungi</taxon>
        <taxon>Dikarya</taxon>
        <taxon>Basidiomycota</taxon>
        <taxon>Ustilaginomycotina</taxon>
        <taxon>Malasseziomycetes</taxon>
        <taxon>Malasseziales</taxon>
        <taxon>Malasseziaceae</taxon>
        <taxon>Malassezia</taxon>
    </lineage>
</organism>
<dbReference type="CDD" id="cd04723">
    <property type="entry name" value="HisA_HisF"/>
    <property type="match status" value="1"/>
</dbReference>
<evidence type="ECO:0000256" key="6">
    <source>
        <dbReference type="ARBA" id="ARBA00022605"/>
    </source>
</evidence>
<evidence type="ECO:0000256" key="11">
    <source>
        <dbReference type="RuleBase" id="RU003657"/>
    </source>
</evidence>
<evidence type="ECO:0000256" key="2">
    <source>
        <dbReference type="ARBA" id="ARBA00005133"/>
    </source>
</evidence>
<sequence length="273" mass="30074">MASERRRSQFRPCIDLHHGTVKQIVGGSLRSAKDGSGDDTEALKTNFVATHPPAYYAALYAQHDLRGGHVIKLGPGNDEAAAEALQAWPQGLQVGGGIALENAAQWLKRGADKVIVTSYLFPECRFSMERLVALERLVGREHLVVDISCRRRGDDWVVAINRWQDLTDMVLSQGTQASVLTQRHWTRSRRTAGTPLDLYSELLIHAADVEGLCRGVDQDLVQRGARHMDDMRLVDTLSHGRVDLTFGSALDIFGGTGVTLAELVQWNQAAPRS</sequence>
<comment type="similarity">
    <text evidence="3 11">Belongs to the HisA/HisF family.</text>
</comment>
<comment type="subcellular location">
    <subcellularLocation>
        <location evidence="12">Cytoplasm</location>
    </subcellularLocation>
</comment>
<dbReference type="PANTHER" id="PTHR43090:SF2">
    <property type="entry name" value="1-(5-PHOSPHORIBOSYL)-5-[(5-PHOSPHORIBOSYLAMINO)METHYLIDENEAMINO] IMIDAZOLE-4-CARBOXAMIDE ISOMERASE"/>
    <property type="match status" value="1"/>
</dbReference>
<accession>A0AAF0J2K6</accession>
<evidence type="ECO:0000313" key="14">
    <source>
        <dbReference type="Proteomes" id="UP001213623"/>
    </source>
</evidence>
<dbReference type="InterPro" id="IPR011060">
    <property type="entry name" value="RibuloseP-bd_barrel"/>
</dbReference>
<evidence type="ECO:0000256" key="7">
    <source>
        <dbReference type="ARBA" id="ARBA00023102"/>
    </source>
</evidence>
<keyword evidence="6 11" id="KW-0028">Amino-acid biosynthesis</keyword>
<dbReference type="SUPFAM" id="SSF51366">
    <property type="entry name" value="Ribulose-phoshate binding barrel"/>
    <property type="match status" value="1"/>
</dbReference>
<dbReference type="InterPro" id="IPR006062">
    <property type="entry name" value="His_biosynth"/>
</dbReference>
<dbReference type="InterPro" id="IPR044524">
    <property type="entry name" value="Isoase_HisA-like"/>
</dbReference>
<keyword evidence="14" id="KW-1185">Reference proteome</keyword>
<dbReference type="Pfam" id="PF00977">
    <property type="entry name" value="His_biosynth"/>
    <property type="match status" value="1"/>
</dbReference>
<dbReference type="PANTHER" id="PTHR43090">
    <property type="entry name" value="1-(5-PHOSPHORIBOSYL)-5-[(5-PHOSPHORIBOSYLAMINO)METHYLIDENEAMINO] IMIDAZOLE-4-CARBOXAMIDE ISOMERASE"/>
    <property type="match status" value="1"/>
</dbReference>
<proteinExistence type="inferred from homology"/>
<dbReference type="GO" id="GO:0000162">
    <property type="term" value="P:L-tryptophan biosynthetic process"/>
    <property type="evidence" value="ECO:0007669"/>
    <property type="project" value="TreeGrafter"/>
</dbReference>
<dbReference type="EMBL" id="CP119892">
    <property type="protein sequence ID" value="WFD25748.1"/>
    <property type="molecule type" value="Genomic_DNA"/>
</dbReference>
<gene>
    <name evidence="13" type="primary">HIS6</name>
    <name evidence="13" type="ORF">MNAN1_000714</name>
</gene>
<evidence type="ECO:0000313" key="13">
    <source>
        <dbReference type="EMBL" id="WFD25748.1"/>
    </source>
</evidence>
<comment type="pathway">
    <text evidence="2 12">Amino-acid biosynthesis; L-histidine biosynthesis; L-histidine from 5-phospho-alpha-D-ribose 1-diphosphate: step 4/9.</text>
</comment>
<dbReference type="GO" id="GO:0000105">
    <property type="term" value="P:L-histidine biosynthetic process"/>
    <property type="evidence" value="ECO:0007669"/>
    <property type="project" value="UniProtKB-KW"/>
</dbReference>
<dbReference type="InterPro" id="IPR013785">
    <property type="entry name" value="Aldolase_TIM"/>
</dbReference>
<dbReference type="NCBIfam" id="TIGR02129">
    <property type="entry name" value="hisA_euk"/>
    <property type="match status" value="1"/>
</dbReference>
<dbReference type="AlphaFoldDB" id="A0AAF0J2K6"/>
<evidence type="ECO:0000256" key="8">
    <source>
        <dbReference type="ARBA" id="ARBA00023235"/>
    </source>
</evidence>
<evidence type="ECO:0000256" key="1">
    <source>
        <dbReference type="ARBA" id="ARBA00000901"/>
    </source>
</evidence>
<protein>
    <recommendedName>
        <fullName evidence="5 12">1-(5-phosphoribosyl)-5-[(5-phosphoribosylamino)methylideneamino] imidazole-4-carboxamide isomerase</fullName>
        <ecNumber evidence="4 12">5.3.1.16</ecNumber>
    </recommendedName>
    <alternativeName>
        <fullName evidence="10 12">5-proFAR isomerase</fullName>
    </alternativeName>
    <alternativeName>
        <fullName evidence="9 12">Phosphoribosylformimino-5-aminoimidazole carboxamide ribotide isomerase</fullName>
    </alternativeName>
</protein>
<evidence type="ECO:0000256" key="12">
    <source>
        <dbReference type="RuleBase" id="RU364022"/>
    </source>
</evidence>
<keyword evidence="7 11" id="KW-0368">Histidine biosynthesis</keyword>
<evidence type="ECO:0000256" key="3">
    <source>
        <dbReference type="ARBA" id="ARBA00009667"/>
    </source>
</evidence>
<evidence type="ECO:0000256" key="5">
    <source>
        <dbReference type="ARBA" id="ARBA00018464"/>
    </source>
</evidence>
<reference evidence="13" key="1">
    <citation type="submission" date="2023-03" db="EMBL/GenBank/DDBJ databases">
        <title>Mating type loci evolution in Malassezia.</title>
        <authorList>
            <person name="Coelho M.A."/>
        </authorList>
    </citation>
    <scope>NUCLEOTIDE SEQUENCE</scope>
    <source>
        <strain evidence="13">CBS 9557</strain>
    </source>
</reference>
<comment type="catalytic activity">
    <reaction evidence="1 12">
        <text>1-(5-phospho-beta-D-ribosyl)-5-[(5-phospho-beta-D-ribosylamino)methylideneamino]imidazole-4-carboxamide = 5-[(5-phospho-1-deoxy-D-ribulos-1-ylimino)methylamino]-1-(5-phospho-beta-D-ribosyl)imidazole-4-carboxamide</text>
        <dbReference type="Rhea" id="RHEA:15469"/>
        <dbReference type="ChEBI" id="CHEBI:58435"/>
        <dbReference type="ChEBI" id="CHEBI:58525"/>
        <dbReference type="EC" id="5.3.1.16"/>
    </reaction>
</comment>
<keyword evidence="12" id="KW-0963">Cytoplasm</keyword>
<dbReference type="InterPro" id="IPR011858">
    <property type="entry name" value="His6/HISN3"/>
</dbReference>